<gene>
    <name evidence="2" type="ORF">QJS10_CPA05g00212</name>
</gene>
<dbReference type="EMBL" id="JAUJYO010000005">
    <property type="protein sequence ID" value="KAK1317137.1"/>
    <property type="molecule type" value="Genomic_DNA"/>
</dbReference>
<accession>A0AAV9EY35</accession>
<reference evidence="2" key="1">
    <citation type="journal article" date="2023" name="Nat. Commun.">
        <title>Diploid and tetraploid genomes of Acorus and the evolution of monocots.</title>
        <authorList>
            <person name="Ma L."/>
            <person name="Liu K.W."/>
            <person name="Li Z."/>
            <person name="Hsiao Y.Y."/>
            <person name="Qi Y."/>
            <person name="Fu T."/>
            <person name="Tang G.D."/>
            <person name="Zhang D."/>
            <person name="Sun W.H."/>
            <person name="Liu D.K."/>
            <person name="Li Y."/>
            <person name="Chen G.Z."/>
            <person name="Liu X.D."/>
            <person name="Liao X.Y."/>
            <person name="Jiang Y.T."/>
            <person name="Yu X."/>
            <person name="Hao Y."/>
            <person name="Huang J."/>
            <person name="Zhao X.W."/>
            <person name="Ke S."/>
            <person name="Chen Y.Y."/>
            <person name="Wu W.L."/>
            <person name="Hsu J.L."/>
            <person name="Lin Y.F."/>
            <person name="Huang M.D."/>
            <person name="Li C.Y."/>
            <person name="Huang L."/>
            <person name="Wang Z.W."/>
            <person name="Zhao X."/>
            <person name="Zhong W.Y."/>
            <person name="Peng D.H."/>
            <person name="Ahmad S."/>
            <person name="Lan S."/>
            <person name="Zhang J.S."/>
            <person name="Tsai W.C."/>
            <person name="Van de Peer Y."/>
            <person name="Liu Z.J."/>
        </authorList>
    </citation>
    <scope>NUCLEOTIDE SEQUENCE</scope>
    <source>
        <strain evidence="2">CP</strain>
    </source>
</reference>
<proteinExistence type="predicted"/>
<evidence type="ECO:0000313" key="2">
    <source>
        <dbReference type="EMBL" id="KAK1317137.1"/>
    </source>
</evidence>
<feature type="region of interest" description="Disordered" evidence="1">
    <location>
        <begin position="1"/>
        <end position="37"/>
    </location>
</feature>
<dbReference type="InterPro" id="IPR004158">
    <property type="entry name" value="DUF247_pln"/>
</dbReference>
<dbReference type="Pfam" id="PF03140">
    <property type="entry name" value="DUF247"/>
    <property type="match status" value="2"/>
</dbReference>
<reference evidence="2" key="2">
    <citation type="submission" date="2023-06" db="EMBL/GenBank/DDBJ databases">
        <authorList>
            <person name="Ma L."/>
            <person name="Liu K.-W."/>
            <person name="Li Z."/>
            <person name="Hsiao Y.-Y."/>
            <person name="Qi Y."/>
            <person name="Fu T."/>
            <person name="Tang G."/>
            <person name="Zhang D."/>
            <person name="Sun W.-H."/>
            <person name="Liu D.-K."/>
            <person name="Li Y."/>
            <person name="Chen G.-Z."/>
            <person name="Liu X.-D."/>
            <person name="Liao X.-Y."/>
            <person name="Jiang Y.-T."/>
            <person name="Yu X."/>
            <person name="Hao Y."/>
            <person name="Huang J."/>
            <person name="Zhao X.-W."/>
            <person name="Ke S."/>
            <person name="Chen Y.-Y."/>
            <person name="Wu W.-L."/>
            <person name="Hsu J.-L."/>
            <person name="Lin Y.-F."/>
            <person name="Huang M.-D."/>
            <person name="Li C.-Y."/>
            <person name="Huang L."/>
            <person name="Wang Z.-W."/>
            <person name="Zhao X."/>
            <person name="Zhong W.-Y."/>
            <person name="Peng D.-H."/>
            <person name="Ahmad S."/>
            <person name="Lan S."/>
            <person name="Zhang J.-S."/>
            <person name="Tsai W.-C."/>
            <person name="Van De Peer Y."/>
            <person name="Liu Z.-J."/>
        </authorList>
    </citation>
    <scope>NUCLEOTIDE SEQUENCE</scope>
    <source>
        <strain evidence="2">CP</strain>
        <tissue evidence="2">Leaves</tissue>
    </source>
</reference>
<name>A0AAV9EY35_ACOCL</name>
<comment type="caution">
    <text evidence="2">The sequence shown here is derived from an EMBL/GenBank/DDBJ whole genome shotgun (WGS) entry which is preliminary data.</text>
</comment>
<keyword evidence="3" id="KW-1185">Reference proteome</keyword>
<protein>
    <submittedName>
        <fullName evidence="2">UPF0481 protein</fullName>
    </submittedName>
</protein>
<organism evidence="2 3">
    <name type="scientific">Acorus calamus</name>
    <name type="common">Sweet flag</name>
    <dbReference type="NCBI Taxonomy" id="4465"/>
    <lineage>
        <taxon>Eukaryota</taxon>
        <taxon>Viridiplantae</taxon>
        <taxon>Streptophyta</taxon>
        <taxon>Embryophyta</taxon>
        <taxon>Tracheophyta</taxon>
        <taxon>Spermatophyta</taxon>
        <taxon>Magnoliopsida</taxon>
        <taxon>Liliopsida</taxon>
        <taxon>Acoraceae</taxon>
        <taxon>Acorus</taxon>
    </lineage>
</organism>
<evidence type="ECO:0000256" key="1">
    <source>
        <dbReference type="SAM" id="MobiDB-lite"/>
    </source>
</evidence>
<dbReference type="Proteomes" id="UP001180020">
    <property type="component" value="Unassembled WGS sequence"/>
</dbReference>
<feature type="compositionally biased region" description="Polar residues" evidence="1">
    <location>
        <begin position="25"/>
        <end position="37"/>
    </location>
</feature>
<feature type="compositionally biased region" description="Basic and acidic residues" evidence="1">
    <location>
        <begin position="1"/>
        <end position="22"/>
    </location>
</feature>
<dbReference type="PANTHER" id="PTHR31170:SF25">
    <property type="entry name" value="BNAA09G04570D PROTEIN"/>
    <property type="match status" value="1"/>
</dbReference>
<evidence type="ECO:0000313" key="3">
    <source>
        <dbReference type="Proteomes" id="UP001180020"/>
    </source>
</evidence>
<feature type="region of interest" description="Disordered" evidence="1">
    <location>
        <begin position="100"/>
        <end position="146"/>
    </location>
</feature>
<dbReference type="PANTHER" id="PTHR31170">
    <property type="entry name" value="BNAC04G53230D PROTEIN"/>
    <property type="match status" value="1"/>
</dbReference>
<dbReference type="AlphaFoldDB" id="A0AAV9EY35"/>
<feature type="compositionally biased region" description="Basic and acidic residues" evidence="1">
    <location>
        <begin position="129"/>
        <end position="145"/>
    </location>
</feature>
<sequence length="297" mass="32916">MKSLEIEHSVREKSNNIGERHGFTASGQLSSSTKTDPTQDIVLLPDRKIDADSKNDGAIAPAWPIFRSLLADLLLLENQVPFFVLDELFKLLLQSPNDEEKLASDDDDDGGGGGGNTAKYGVGDADPSVPREKHFPSKEGDEHRWARQRGCQACGSSGRPEVKCKPKNYAESFLDVTFHNGVIEIPTLILYPHTQTTLRNIIAFEQCFGAEDNKLTHISHYVIMMAFLIGGTTDISTLQDEEIIINWLGSQEEVLGVFKQLRTEVVDTAYDPFAELYDDVNSYRQVAVEQVSGDLKA</sequence>